<evidence type="ECO:0000313" key="3">
    <source>
        <dbReference type="EMBL" id="TCT02375.1"/>
    </source>
</evidence>
<dbReference type="GO" id="GO:0005507">
    <property type="term" value="F:copper ion binding"/>
    <property type="evidence" value="ECO:0007669"/>
    <property type="project" value="InterPro"/>
</dbReference>
<dbReference type="EMBL" id="SMAI01000013">
    <property type="protein sequence ID" value="TCT02375.1"/>
    <property type="molecule type" value="Genomic_DNA"/>
</dbReference>
<sequence>MRVPGPNRRSVLAGTAALALGGVLPRLAFAQAAPTAAVPAPATATVVPLRAATAVMVEFAGATPIAVFQNQVPGPVLRVKHGDKLAVAVANALDTPFSLNWQGVRMPNALDGVPGLTGPAIAKGASLDLSFTPPDAGTFLYRAFQPDLAHRALAGALIVDEPGAAPYASDHVLLIQSWPADALNSLPMVTSNGAVSPTLSVPAGGRTRLRLVNASVHFLRLQIPATCYAIAVDGQPVQPFQLKDGRAQLTPGGRLDLAVDIGTADPIPVNLETRQLPIQLGLLAPDGPVPAAGTALPVPTALPSNGLPATIPLEKAARFEIPLGPGTVPLTGFESVGTVDRGTSVVLAFVNRSDTPVAVQLHGAPARLLDGMDDGWKPWWHDAIPVGPKATVRAALVADSPGKWAIVGLRGGDGAVVAARSYDVR</sequence>
<dbReference type="PROSITE" id="PS51318">
    <property type="entry name" value="TAT"/>
    <property type="match status" value="1"/>
</dbReference>
<evidence type="ECO:0000256" key="1">
    <source>
        <dbReference type="SAM" id="SignalP"/>
    </source>
</evidence>
<comment type="caution">
    <text evidence="3">The sequence shown here is derived from an EMBL/GenBank/DDBJ whole genome shotgun (WGS) entry which is preliminary data.</text>
</comment>
<dbReference type="AlphaFoldDB" id="A0A4R3LUN7"/>
<feature type="domain" description="Plastocyanin-like" evidence="2">
    <location>
        <begin position="57"/>
        <end position="162"/>
    </location>
</feature>
<keyword evidence="1" id="KW-0732">Signal</keyword>
<feature type="signal peptide" evidence="1">
    <location>
        <begin position="1"/>
        <end position="32"/>
    </location>
</feature>
<evidence type="ECO:0000313" key="4">
    <source>
        <dbReference type="Proteomes" id="UP000294664"/>
    </source>
</evidence>
<keyword evidence="4" id="KW-1185">Reference proteome</keyword>
<gene>
    <name evidence="3" type="ORF">EDC64_11318</name>
</gene>
<accession>A0A4R3LUN7</accession>
<dbReference type="InterPro" id="IPR008972">
    <property type="entry name" value="Cupredoxin"/>
</dbReference>
<dbReference type="InterPro" id="IPR006311">
    <property type="entry name" value="TAT_signal"/>
</dbReference>
<name>A0A4R3LUN7_9HYPH</name>
<dbReference type="SUPFAM" id="SSF49503">
    <property type="entry name" value="Cupredoxins"/>
    <property type="match status" value="3"/>
</dbReference>
<feature type="chain" id="PRO_5021031444" evidence="1">
    <location>
        <begin position="33"/>
        <end position="425"/>
    </location>
</feature>
<dbReference type="Proteomes" id="UP000294664">
    <property type="component" value="Unassembled WGS sequence"/>
</dbReference>
<dbReference type="OrthoDB" id="9757546at2"/>
<organism evidence="3 4">
    <name type="scientific">Aquabacter spiritensis</name>
    <dbReference type="NCBI Taxonomy" id="933073"/>
    <lineage>
        <taxon>Bacteria</taxon>
        <taxon>Pseudomonadati</taxon>
        <taxon>Pseudomonadota</taxon>
        <taxon>Alphaproteobacteria</taxon>
        <taxon>Hyphomicrobiales</taxon>
        <taxon>Xanthobacteraceae</taxon>
        <taxon>Aquabacter</taxon>
    </lineage>
</organism>
<dbReference type="Gene3D" id="2.60.40.420">
    <property type="entry name" value="Cupredoxins - blue copper proteins"/>
    <property type="match status" value="3"/>
</dbReference>
<dbReference type="InterPro" id="IPR011707">
    <property type="entry name" value="Cu-oxidase-like_N"/>
</dbReference>
<protein>
    <submittedName>
        <fullName evidence="3">FtsP/CotA-like multicopper oxidase with cupredoxin domain</fullName>
    </submittedName>
</protein>
<dbReference type="PANTHER" id="PTHR11709:SF2">
    <property type="entry name" value="MULTICOPPER OXIDASE LPR1"/>
    <property type="match status" value="1"/>
</dbReference>
<dbReference type="RefSeq" id="WP_132033944.1">
    <property type="nucleotide sequence ID" value="NZ_SMAI01000013.1"/>
</dbReference>
<dbReference type="InterPro" id="IPR045087">
    <property type="entry name" value="Cu-oxidase_fam"/>
</dbReference>
<dbReference type="GO" id="GO:0030288">
    <property type="term" value="C:outer membrane-bounded periplasmic space"/>
    <property type="evidence" value="ECO:0007669"/>
    <property type="project" value="TreeGrafter"/>
</dbReference>
<dbReference type="GO" id="GO:0016491">
    <property type="term" value="F:oxidoreductase activity"/>
    <property type="evidence" value="ECO:0007669"/>
    <property type="project" value="TreeGrafter"/>
</dbReference>
<proteinExistence type="predicted"/>
<evidence type="ECO:0000259" key="2">
    <source>
        <dbReference type="Pfam" id="PF07732"/>
    </source>
</evidence>
<dbReference type="PANTHER" id="PTHR11709">
    <property type="entry name" value="MULTI-COPPER OXIDASE"/>
    <property type="match status" value="1"/>
</dbReference>
<reference evidence="3 4" key="1">
    <citation type="submission" date="2019-03" db="EMBL/GenBank/DDBJ databases">
        <title>Genomic Encyclopedia of Type Strains, Phase IV (KMG-IV): sequencing the most valuable type-strain genomes for metagenomic binning, comparative biology and taxonomic classification.</title>
        <authorList>
            <person name="Goeker M."/>
        </authorList>
    </citation>
    <scope>NUCLEOTIDE SEQUENCE [LARGE SCALE GENOMIC DNA]</scope>
    <source>
        <strain evidence="3 4">DSM 9035</strain>
    </source>
</reference>
<dbReference type="Pfam" id="PF07732">
    <property type="entry name" value="Cu-oxidase_3"/>
    <property type="match status" value="1"/>
</dbReference>